<evidence type="ECO:0000313" key="6">
    <source>
        <dbReference type="EMBL" id="ALW86669.1"/>
    </source>
</evidence>
<evidence type="ECO:0000259" key="5">
    <source>
        <dbReference type="PROSITE" id="PS50011"/>
    </source>
</evidence>
<keyword evidence="4" id="KW-0067">ATP-binding</keyword>
<dbReference type="Gene3D" id="1.10.510.10">
    <property type="entry name" value="Transferase(Phosphotransferase) domain 1"/>
    <property type="match status" value="1"/>
</dbReference>
<keyword evidence="3" id="KW-0418">Kinase</keyword>
<dbReference type="KEGG" id="hyg:AUC43_17230"/>
<dbReference type="EMBL" id="CP013909">
    <property type="protein sequence ID" value="ALW86669.1"/>
    <property type="molecule type" value="Genomic_DNA"/>
</dbReference>
<dbReference type="RefSeq" id="WP_068196517.1">
    <property type="nucleotide sequence ID" value="NZ_CP013909.1"/>
</dbReference>
<dbReference type="STRING" id="1411621.AUC43_17230"/>
<evidence type="ECO:0000256" key="1">
    <source>
        <dbReference type="ARBA" id="ARBA00022679"/>
    </source>
</evidence>
<dbReference type="SUPFAM" id="SSF56112">
    <property type="entry name" value="Protein kinase-like (PK-like)"/>
    <property type="match status" value="1"/>
</dbReference>
<feature type="domain" description="Protein kinase" evidence="5">
    <location>
        <begin position="100"/>
        <end position="378"/>
    </location>
</feature>
<evidence type="ECO:0000313" key="7">
    <source>
        <dbReference type="Proteomes" id="UP000059542"/>
    </source>
</evidence>
<accession>A0A0U4B0U5</accession>
<name>A0A0U4B0U5_9BACT</name>
<gene>
    <name evidence="6" type="ORF">AUC43_17230</name>
</gene>
<dbReference type="CDD" id="cd14014">
    <property type="entry name" value="STKc_PknB_like"/>
    <property type="match status" value="1"/>
</dbReference>
<protein>
    <recommendedName>
        <fullName evidence="5">Protein kinase domain-containing protein</fullName>
    </recommendedName>
</protein>
<keyword evidence="1" id="KW-0808">Transferase</keyword>
<dbReference type="OrthoDB" id="9813021at2"/>
<dbReference type="GO" id="GO:0004674">
    <property type="term" value="F:protein serine/threonine kinase activity"/>
    <property type="evidence" value="ECO:0007669"/>
    <property type="project" value="TreeGrafter"/>
</dbReference>
<dbReference type="AlphaFoldDB" id="A0A0U4B0U5"/>
<dbReference type="PANTHER" id="PTHR43289">
    <property type="entry name" value="MITOGEN-ACTIVATED PROTEIN KINASE KINASE KINASE 20-RELATED"/>
    <property type="match status" value="1"/>
</dbReference>
<keyword evidence="7" id="KW-1185">Reference proteome</keyword>
<evidence type="ECO:0000256" key="4">
    <source>
        <dbReference type="ARBA" id="ARBA00022840"/>
    </source>
</evidence>
<dbReference type="PROSITE" id="PS50011">
    <property type="entry name" value="PROTEIN_KINASE_DOM"/>
    <property type="match status" value="1"/>
</dbReference>
<dbReference type="Proteomes" id="UP000059542">
    <property type="component" value="Chromosome"/>
</dbReference>
<dbReference type="Pfam" id="PF00069">
    <property type="entry name" value="Pkinase"/>
    <property type="match status" value="1"/>
</dbReference>
<organism evidence="6 7">
    <name type="scientific">Hymenobacter sedentarius</name>
    <dbReference type="NCBI Taxonomy" id="1411621"/>
    <lineage>
        <taxon>Bacteria</taxon>
        <taxon>Pseudomonadati</taxon>
        <taxon>Bacteroidota</taxon>
        <taxon>Cytophagia</taxon>
        <taxon>Cytophagales</taxon>
        <taxon>Hymenobacteraceae</taxon>
        <taxon>Hymenobacter</taxon>
    </lineage>
</organism>
<proteinExistence type="predicted"/>
<evidence type="ECO:0000256" key="3">
    <source>
        <dbReference type="ARBA" id="ARBA00022777"/>
    </source>
</evidence>
<dbReference type="PANTHER" id="PTHR43289:SF6">
    <property type="entry name" value="SERINE_THREONINE-PROTEIN KINASE NEKL-3"/>
    <property type="match status" value="1"/>
</dbReference>
<reference evidence="6 7" key="1">
    <citation type="submission" date="2015-12" db="EMBL/GenBank/DDBJ databases">
        <authorList>
            <person name="Shamseldin A."/>
            <person name="Moawad H."/>
            <person name="Abd El-Rahim W.M."/>
            <person name="Sadowsky M.J."/>
        </authorList>
    </citation>
    <scope>NUCLEOTIDE SEQUENCE [LARGE SCALE GENOMIC DNA]</scope>
    <source>
        <strain evidence="6 7">DG5B</strain>
    </source>
</reference>
<sequence length="389" mass="43273">MPAIRYYLSQGVRVHERAEDFYIATVRDEFKVNRTIATFIGLLNEPKTAQELTIGLQQLIRDASEAVVKPLVDQFLQDLHRLQVVRQEGEPDIVPITPAYQAGARLGPYRITDLLSQHNHLVQLYRATEGESGPMVVLKIFAQAPEHIGANPRLASALRQFEQEFDIMRALSPHPCLGVLRAYHTQPHPYAVLEYLPGGSLSECLRNGSLPADGKAHVATQILSALAHLHANGVVHGDIHASNFMVSGDRVAMIDFGFSYRVGVSAAEQNIDGGGVPTYLAPERIREHSYEFSQRPADFRAEVYQIALVLFKLYHGQLPFVGNTWRERAASIAAYDFGQHLSPAVPHERVLLHALQKDPLARYADARELLAAWQQALLVENQAEYAPAS</sequence>
<dbReference type="InterPro" id="IPR000719">
    <property type="entry name" value="Prot_kinase_dom"/>
</dbReference>
<keyword evidence="2" id="KW-0547">Nucleotide-binding</keyword>
<dbReference type="GO" id="GO:0005524">
    <property type="term" value="F:ATP binding"/>
    <property type="evidence" value="ECO:0007669"/>
    <property type="project" value="UniProtKB-KW"/>
</dbReference>
<dbReference type="InterPro" id="IPR011009">
    <property type="entry name" value="Kinase-like_dom_sf"/>
</dbReference>
<evidence type="ECO:0000256" key="2">
    <source>
        <dbReference type="ARBA" id="ARBA00022741"/>
    </source>
</evidence>